<feature type="signal peptide" evidence="8">
    <location>
        <begin position="1"/>
        <end position="23"/>
    </location>
</feature>
<feature type="region of interest" description="Disordered" evidence="6">
    <location>
        <begin position="515"/>
        <end position="557"/>
    </location>
</feature>
<dbReference type="InterPro" id="IPR013098">
    <property type="entry name" value="Ig_I-set"/>
</dbReference>
<dbReference type="SMART" id="SM00408">
    <property type="entry name" value="IGc2"/>
    <property type="match status" value="1"/>
</dbReference>
<dbReference type="PANTHER" id="PTHR11640">
    <property type="entry name" value="NEPHRIN"/>
    <property type="match status" value="1"/>
</dbReference>
<dbReference type="Pfam" id="PF07679">
    <property type="entry name" value="I-set"/>
    <property type="match status" value="1"/>
</dbReference>
<keyword evidence="2 7" id="KW-0472">Membrane</keyword>
<evidence type="ECO:0000256" key="6">
    <source>
        <dbReference type="SAM" id="MobiDB-lite"/>
    </source>
</evidence>
<feature type="compositionally biased region" description="Low complexity" evidence="6">
    <location>
        <begin position="446"/>
        <end position="457"/>
    </location>
</feature>
<evidence type="ECO:0000256" key="3">
    <source>
        <dbReference type="ARBA" id="ARBA00023157"/>
    </source>
</evidence>
<keyword evidence="4" id="KW-0325">Glycoprotein</keyword>
<evidence type="ECO:0000256" key="1">
    <source>
        <dbReference type="ARBA" id="ARBA00004479"/>
    </source>
</evidence>
<keyword evidence="5" id="KW-0393">Immunoglobulin domain</keyword>
<dbReference type="CDD" id="cd00096">
    <property type="entry name" value="Ig"/>
    <property type="match status" value="1"/>
</dbReference>
<dbReference type="EMBL" id="JAIZAY010000016">
    <property type="protein sequence ID" value="KAJ8026863.1"/>
    <property type="molecule type" value="Genomic_DNA"/>
</dbReference>
<keyword evidence="7" id="KW-1133">Transmembrane helix</keyword>
<dbReference type="InterPro" id="IPR013783">
    <property type="entry name" value="Ig-like_fold"/>
</dbReference>
<feature type="chain" id="PRO_5040395648" evidence="8">
    <location>
        <begin position="24"/>
        <end position="557"/>
    </location>
</feature>
<dbReference type="InterPro" id="IPR003598">
    <property type="entry name" value="Ig_sub2"/>
</dbReference>
<comment type="subcellular location">
    <subcellularLocation>
        <location evidence="1">Membrane</location>
        <topology evidence="1">Single-pass type I membrane protein</topology>
    </subcellularLocation>
</comment>
<dbReference type="GO" id="GO:0098609">
    <property type="term" value="P:cell-cell adhesion"/>
    <property type="evidence" value="ECO:0007669"/>
    <property type="project" value="TreeGrafter"/>
</dbReference>
<organism evidence="10 11">
    <name type="scientific">Holothuria leucospilota</name>
    <name type="common">Black long sea cucumber</name>
    <name type="synonym">Mertensiothuria leucospilota</name>
    <dbReference type="NCBI Taxonomy" id="206669"/>
    <lineage>
        <taxon>Eukaryota</taxon>
        <taxon>Metazoa</taxon>
        <taxon>Echinodermata</taxon>
        <taxon>Eleutherozoa</taxon>
        <taxon>Echinozoa</taxon>
        <taxon>Holothuroidea</taxon>
        <taxon>Aspidochirotacea</taxon>
        <taxon>Aspidochirotida</taxon>
        <taxon>Holothuriidae</taxon>
        <taxon>Holothuria</taxon>
    </lineage>
</organism>
<evidence type="ECO:0000259" key="9">
    <source>
        <dbReference type="PROSITE" id="PS50835"/>
    </source>
</evidence>
<keyword evidence="3" id="KW-1015">Disulfide bond</keyword>
<keyword evidence="8" id="KW-0732">Signal</keyword>
<dbReference type="GO" id="GO:0005886">
    <property type="term" value="C:plasma membrane"/>
    <property type="evidence" value="ECO:0007669"/>
    <property type="project" value="TreeGrafter"/>
</dbReference>
<dbReference type="PROSITE" id="PS50835">
    <property type="entry name" value="IG_LIKE"/>
    <property type="match status" value="2"/>
</dbReference>
<feature type="domain" description="Ig-like" evidence="9">
    <location>
        <begin position="20"/>
        <end position="137"/>
    </location>
</feature>
<dbReference type="Gene3D" id="2.60.40.10">
    <property type="entry name" value="Immunoglobulins"/>
    <property type="match status" value="2"/>
</dbReference>
<dbReference type="AlphaFoldDB" id="A0A9Q0YQY1"/>
<evidence type="ECO:0000313" key="11">
    <source>
        <dbReference type="Proteomes" id="UP001152320"/>
    </source>
</evidence>
<dbReference type="OrthoDB" id="6413693at2759"/>
<dbReference type="PANTHER" id="PTHR11640:SF31">
    <property type="entry name" value="IRREGULAR CHIASM C-ROUGHEST PROTEIN-RELATED"/>
    <property type="match status" value="1"/>
</dbReference>
<dbReference type="InterPro" id="IPR051275">
    <property type="entry name" value="Cell_adhesion_signaling"/>
</dbReference>
<sequence>MARVITHTSTWLCLTILCSSSFAIRYENKEPSKEVLEGFDVTITCVIQDIQGSSDVTFHWSVPAIKGKTLSSTSLDQGDRFIVTEEIAEPRGDSATVTGSSTLTISNATISDDGVYSCQLLPTNGGDILATMETDLSVIQFDPQTNAACWVEPTSMPVLKDTTVLRCATRQSTSIQLTWEAEGVELEGEQSESAGVTFLLQELAVPLDWDEIPLLCLEKDTRKVLCRTSVTLLYPPVVSVIPDGEILYGSEARFNCSTMARPEEVTGYRWWYDEIPVRPNTHHRFNRVRLENDNKTMVLPDLSAADDAGFNITCEATNDVGTGESKPYKIVGNYPTPVSNIVGPILLAVILIILLAVVLAFFLWWRGQRRMVRQISTKRKKINNARQKSELPTSLNVYSGSASFVAVSPMDLEAIGYGPDVSSKPSQVEPNDRQDRDSGVGDDGIRPIPRRASISSSLGKANFGYEDDEQSQTDMNFESPDAPVDPSEEKLKSYSYEVNPNFNNYRRSQTFDVVAIPTSENGDSDTEIKSIPSDAEGSDDESGHSATPSGHIVSTNL</sequence>
<dbReference type="GO" id="GO:0050839">
    <property type="term" value="F:cell adhesion molecule binding"/>
    <property type="evidence" value="ECO:0007669"/>
    <property type="project" value="TreeGrafter"/>
</dbReference>
<dbReference type="SUPFAM" id="SSF48726">
    <property type="entry name" value="Immunoglobulin"/>
    <property type="match status" value="2"/>
</dbReference>
<evidence type="ECO:0000256" key="4">
    <source>
        <dbReference type="ARBA" id="ARBA00023180"/>
    </source>
</evidence>
<evidence type="ECO:0000256" key="5">
    <source>
        <dbReference type="ARBA" id="ARBA00023319"/>
    </source>
</evidence>
<feature type="transmembrane region" description="Helical" evidence="7">
    <location>
        <begin position="341"/>
        <end position="365"/>
    </location>
</feature>
<accession>A0A9Q0YQY1</accession>
<reference evidence="10" key="1">
    <citation type="submission" date="2021-10" db="EMBL/GenBank/DDBJ databases">
        <title>Tropical sea cucumber genome reveals ecological adaptation and Cuvierian tubules defense mechanism.</title>
        <authorList>
            <person name="Chen T."/>
        </authorList>
    </citation>
    <scope>NUCLEOTIDE SEQUENCE</scope>
    <source>
        <strain evidence="10">Nanhai2018</strain>
        <tissue evidence="10">Muscle</tissue>
    </source>
</reference>
<feature type="compositionally biased region" description="Polar residues" evidence="6">
    <location>
        <begin position="544"/>
        <end position="557"/>
    </location>
</feature>
<evidence type="ECO:0000256" key="7">
    <source>
        <dbReference type="SAM" id="Phobius"/>
    </source>
</evidence>
<evidence type="ECO:0000256" key="2">
    <source>
        <dbReference type="ARBA" id="ARBA00023136"/>
    </source>
</evidence>
<dbReference type="Pfam" id="PF13927">
    <property type="entry name" value="Ig_3"/>
    <property type="match status" value="1"/>
</dbReference>
<comment type="caution">
    <text evidence="10">The sequence shown here is derived from an EMBL/GenBank/DDBJ whole genome shotgun (WGS) entry which is preliminary data.</text>
</comment>
<feature type="region of interest" description="Disordered" evidence="6">
    <location>
        <begin position="418"/>
        <end position="490"/>
    </location>
</feature>
<dbReference type="InterPro" id="IPR003599">
    <property type="entry name" value="Ig_sub"/>
</dbReference>
<proteinExistence type="predicted"/>
<dbReference type="SMART" id="SM00409">
    <property type="entry name" value="IG"/>
    <property type="match status" value="2"/>
</dbReference>
<name>A0A9Q0YQY1_HOLLE</name>
<dbReference type="InterPro" id="IPR036179">
    <property type="entry name" value="Ig-like_dom_sf"/>
</dbReference>
<dbReference type="Proteomes" id="UP001152320">
    <property type="component" value="Chromosome 16"/>
</dbReference>
<keyword evidence="11" id="KW-1185">Reference proteome</keyword>
<gene>
    <name evidence="10" type="ORF">HOLleu_31818</name>
</gene>
<protein>
    <submittedName>
        <fullName evidence="10">Titin</fullName>
    </submittedName>
</protein>
<keyword evidence="7" id="KW-0812">Transmembrane</keyword>
<feature type="compositionally biased region" description="Basic and acidic residues" evidence="6">
    <location>
        <begin position="430"/>
        <end position="445"/>
    </location>
</feature>
<evidence type="ECO:0000313" key="10">
    <source>
        <dbReference type="EMBL" id="KAJ8026863.1"/>
    </source>
</evidence>
<evidence type="ECO:0000256" key="8">
    <source>
        <dbReference type="SAM" id="SignalP"/>
    </source>
</evidence>
<dbReference type="GO" id="GO:0005911">
    <property type="term" value="C:cell-cell junction"/>
    <property type="evidence" value="ECO:0007669"/>
    <property type="project" value="TreeGrafter"/>
</dbReference>
<feature type="domain" description="Ig-like" evidence="9">
    <location>
        <begin position="235"/>
        <end position="331"/>
    </location>
</feature>
<dbReference type="InterPro" id="IPR007110">
    <property type="entry name" value="Ig-like_dom"/>
</dbReference>